<accession>A0A0F7U7E5</accession>
<dbReference type="Gene3D" id="1.10.10.820">
    <property type="match status" value="1"/>
</dbReference>
<protein>
    <submittedName>
        <fullName evidence="9">Myosin D</fullName>
    </submittedName>
</protein>
<dbReference type="SUPFAM" id="SSF52540">
    <property type="entry name" value="P-loop containing nucleoside triphosphate hydrolases"/>
    <property type="match status" value="1"/>
</dbReference>
<dbReference type="SMART" id="SM00242">
    <property type="entry name" value="MYSc"/>
    <property type="match status" value="1"/>
</dbReference>
<feature type="region of interest" description="Actin-binding" evidence="6">
    <location>
        <begin position="669"/>
        <end position="691"/>
    </location>
</feature>
<dbReference type="FunFam" id="1.10.10.820:FF:000001">
    <property type="entry name" value="Myosin heavy chain"/>
    <property type="match status" value="1"/>
</dbReference>
<keyword evidence="4 6" id="KW-0505">Motor protein</keyword>
<dbReference type="GO" id="GO:0016459">
    <property type="term" value="C:myosin complex"/>
    <property type="evidence" value="ECO:0007669"/>
    <property type="project" value="UniProtKB-KW"/>
</dbReference>
<dbReference type="GO" id="GO:0016020">
    <property type="term" value="C:membrane"/>
    <property type="evidence" value="ECO:0007669"/>
    <property type="project" value="TreeGrafter"/>
</dbReference>
<evidence type="ECO:0000313" key="9">
    <source>
        <dbReference type="EMBL" id="CEL65784.1"/>
    </source>
</evidence>
<evidence type="ECO:0000256" key="7">
    <source>
        <dbReference type="SAM" id="MobiDB-lite"/>
    </source>
</evidence>
<dbReference type="PANTHER" id="PTHR13140:SF270">
    <property type="entry name" value="MYOSIN-12"/>
    <property type="match status" value="1"/>
</dbReference>
<dbReference type="AlphaFoldDB" id="A0A0F7U7E5"/>
<evidence type="ECO:0000256" key="5">
    <source>
        <dbReference type="ARBA" id="ARBA00023203"/>
    </source>
</evidence>
<dbReference type="Gene3D" id="3.40.850.10">
    <property type="entry name" value="Kinesin motor domain"/>
    <property type="match status" value="1"/>
</dbReference>
<keyword evidence="5 6" id="KW-0009">Actin-binding</keyword>
<dbReference type="GO" id="GO:0000146">
    <property type="term" value="F:microfilament motor activity"/>
    <property type="evidence" value="ECO:0007669"/>
    <property type="project" value="TreeGrafter"/>
</dbReference>
<evidence type="ECO:0000259" key="8">
    <source>
        <dbReference type="PROSITE" id="PS51456"/>
    </source>
</evidence>
<evidence type="ECO:0000256" key="1">
    <source>
        <dbReference type="ARBA" id="ARBA00022741"/>
    </source>
</evidence>
<dbReference type="InterPro" id="IPR001609">
    <property type="entry name" value="Myosin_head_motor_dom-like"/>
</dbReference>
<dbReference type="GO" id="GO:0005524">
    <property type="term" value="F:ATP binding"/>
    <property type="evidence" value="ECO:0007669"/>
    <property type="project" value="UniProtKB-UniRule"/>
</dbReference>
<evidence type="ECO:0000256" key="4">
    <source>
        <dbReference type="ARBA" id="ARBA00023175"/>
    </source>
</evidence>
<feature type="compositionally biased region" description="Basic and acidic residues" evidence="7">
    <location>
        <begin position="19"/>
        <end position="31"/>
    </location>
</feature>
<reference evidence="9" key="1">
    <citation type="journal article" date="2015" name="PLoS ONE">
        <title>Comprehensive Evaluation of Toxoplasma gondii VEG and Neospora caninum LIV Genomes with Tachyzoite Stage Transcriptome and Proteome Defines Novel Transcript Features.</title>
        <authorList>
            <person name="Ramaprasad A."/>
            <person name="Mourier T."/>
            <person name="Naeem R."/>
            <person name="Malas T.B."/>
            <person name="Moussa E."/>
            <person name="Panigrahi A."/>
            <person name="Vermont S.J."/>
            <person name="Otto T.D."/>
            <person name="Wastling J."/>
            <person name="Pain A."/>
        </authorList>
    </citation>
    <scope>NUCLEOTIDE SEQUENCE</scope>
    <source>
        <strain evidence="9">Liverpool</strain>
    </source>
</reference>
<gene>
    <name evidence="9" type="ORF">BN1204_016180</name>
</gene>
<organism evidence="9">
    <name type="scientific">Neospora caninum (strain Liverpool)</name>
    <dbReference type="NCBI Taxonomy" id="572307"/>
    <lineage>
        <taxon>Eukaryota</taxon>
        <taxon>Sar</taxon>
        <taxon>Alveolata</taxon>
        <taxon>Apicomplexa</taxon>
        <taxon>Conoidasida</taxon>
        <taxon>Coccidia</taxon>
        <taxon>Eucoccidiorida</taxon>
        <taxon>Eimeriorina</taxon>
        <taxon>Sarcocystidae</taxon>
        <taxon>Neospora</taxon>
    </lineage>
</organism>
<evidence type="ECO:0000256" key="2">
    <source>
        <dbReference type="ARBA" id="ARBA00022840"/>
    </source>
</evidence>
<keyword evidence="3 6" id="KW-0518">Myosin</keyword>
<dbReference type="GO" id="GO:0051015">
    <property type="term" value="F:actin filament binding"/>
    <property type="evidence" value="ECO:0007669"/>
    <property type="project" value="TreeGrafter"/>
</dbReference>
<comment type="similarity">
    <text evidence="6">Belongs to the TRAFAC class myosin-kinesin ATPase superfamily. Myosin family.</text>
</comment>
<name>A0A0F7U7E5_NEOCL</name>
<feature type="region of interest" description="Disordered" evidence="7">
    <location>
        <begin position="9"/>
        <end position="31"/>
    </location>
</feature>
<proteinExistence type="inferred from homology"/>
<dbReference type="Gene3D" id="1.20.5.4820">
    <property type="match status" value="1"/>
</dbReference>
<evidence type="ECO:0000256" key="6">
    <source>
        <dbReference type="PROSITE-ProRule" id="PRU00782"/>
    </source>
</evidence>
<dbReference type="EMBL" id="LN714480">
    <property type="protein sequence ID" value="CEL65784.1"/>
    <property type="molecule type" value="Genomic_DNA"/>
</dbReference>
<sequence length="838" mass="93551">MNALALFRRGMRGGPVSGDSDKLRRGRTDIDPRTDTLKASKANTRTGMKIWTANAPAVHANPDECFALCMILPESTETVLHLKQVDPPPDSPEAEAFTITPDEAFNANLGIEVADFADIGLLPHKNCAAVLAFLKERYLQDLIYTTADPLLVAVNPFKDLKNTTPEWLRLYSDAPDVDKLAPHVFRVARTALERLSAFMASQTIIVSGESGAGKTEATKQIMSFFASGQPGEFSHQRIQDAVIAANPVLEAFGNAKTVRNNNSSRFGRFMQLQLGERGGIQYGSIRNFLLEKVRVTSQEQNERSYHIFYQLVKGAEGSRRSQLSLLKIEEYTYLSKNGGCYDCPGIDDVQEYKEVNDSFRSMGLGAEEIDSIWSIVAGVLLLGNVQLEGYETDSQHNAAALAAGAEATLQKCCALLFLDENAVKKEILYKVKTIGDQEIESPNSLTDALINRDSLAKAVYEKLFDWVVRRVNVTIEPPQGFGIFMGMLDIFGFEVFEHNSLEQLLINITNEELQKNFIQIVFARETKLYYDEGIGNVKITWTDNESVIKALCGKSSSVLAILEDKSLAPGGTDEAIVTSMSKALGYSDVWKPGRKNPRTCFCICHTIADIQYDATGFIEKNKDLLKPELCAILQASPNKVTKALFEGVVMEKGKIAKGQLIASQFMRSLSALMDLISSTEPHFIRCLKPNETKKPHDWSNGKVLAQLFSLSILEALQLKNLAFSYRRPYQDFLKQFEQLDIEITRTSGDPKEKTKQLLTRAEIPQDRWAIGNTMVFIKPDAVRELTQKMRLVVVAWEPLIRVLEACYSRCLKLRAISDKVQWAVRIQAQIRKARVLTV</sequence>
<keyword evidence="2 6" id="KW-0067">ATP-binding</keyword>
<dbReference type="Gene3D" id="1.20.120.720">
    <property type="entry name" value="Myosin VI head, motor domain, U50 subdomain"/>
    <property type="match status" value="1"/>
</dbReference>
<dbReference type="GO" id="GO:0005737">
    <property type="term" value="C:cytoplasm"/>
    <property type="evidence" value="ECO:0007669"/>
    <property type="project" value="TreeGrafter"/>
</dbReference>
<dbReference type="InterPro" id="IPR027417">
    <property type="entry name" value="P-loop_NTPase"/>
</dbReference>
<dbReference type="PRINTS" id="PR00193">
    <property type="entry name" value="MYOSINHEAVY"/>
</dbReference>
<feature type="domain" description="Myosin motor" evidence="8">
    <location>
        <begin position="114"/>
        <end position="790"/>
    </location>
</feature>
<evidence type="ECO:0000256" key="3">
    <source>
        <dbReference type="ARBA" id="ARBA00023123"/>
    </source>
</evidence>
<feature type="binding site" evidence="6">
    <location>
        <begin position="208"/>
        <end position="215"/>
    </location>
    <ligand>
        <name>ATP</name>
        <dbReference type="ChEBI" id="CHEBI:30616"/>
    </ligand>
</feature>
<dbReference type="Pfam" id="PF00063">
    <property type="entry name" value="Myosin_head"/>
    <property type="match status" value="1"/>
</dbReference>
<dbReference type="Gene3D" id="1.20.58.530">
    <property type="match status" value="1"/>
</dbReference>
<dbReference type="PROSITE" id="PS51456">
    <property type="entry name" value="MYOSIN_MOTOR"/>
    <property type="match status" value="1"/>
</dbReference>
<dbReference type="InterPro" id="IPR036961">
    <property type="entry name" value="Kinesin_motor_dom_sf"/>
</dbReference>
<dbReference type="PANTHER" id="PTHR13140">
    <property type="entry name" value="MYOSIN"/>
    <property type="match status" value="1"/>
</dbReference>
<keyword evidence="1 6" id="KW-0547">Nucleotide-binding</keyword>
<dbReference type="GO" id="GO:0007015">
    <property type="term" value="P:actin filament organization"/>
    <property type="evidence" value="ECO:0007669"/>
    <property type="project" value="TreeGrafter"/>
</dbReference>